<evidence type="ECO:0000313" key="3">
    <source>
        <dbReference type="Proteomes" id="UP001501020"/>
    </source>
</evidence>
<name>A0ABP5MBC4_9ACTN</name>
<proteinExistence type="predicted"/>
<reference evidence="3" key="1">
    <citation type="journal article" date="2019" name="Int. J. Syst. Evol. Microbiol.">
        <title>The Global Catalogue of Microorganisms (GCM) 10K type strain sequencing project: providing services to taxonomists for standard genome sequencing and annotation.</title>
        <authorList>
            <consortium name="The Broad Institute Genomics Platform"/>
            <consortium name="The Broad Institute Genome Sequencing Center for Infectious Disease"/>
            <person name="Wu L."/>
            <person name="Ma J."/>
        </authorList>
    </citation>
    <scope>NUCLEOTIDE SEQUENCE [LARGE SCALE GENOMIC DNA]</scope>
    <source>
        <strain evidence="3">JCM 13850</strain>
    </source>
</reference>
<feature type="region of interest" description="Disordered" evidence="1">
    <location>
        <begin position="78"/>
        <end position="98"/>
    </location>
</feature>
<keyword evidence="3" id="KW-1185">Reference proteome</keyword>
<evidence type="ECO:0000256" key="1">
    <source>
        <dbReference type="SAM" id="MobiDB-lite"/>
    </source>
</evidence>
<accession>A0ABP5MBC4</accession>
<comment type="caution">
    <text evidence="2">The sequence shown here is derived from an EMBL/GenBank/DDBJ whole genome shotgun (WGS) entry which is preliminary data.</text>
</comment>
<dbReference type="Proteomes" id="UP001501020">
    <property type="component" value="Unassembled WGS sequence"/>
</dbReference>
<sequence length="98" mass="10130">MAHRYRVCDAPGSAAGRPVQRFHSGFGTVPSVTAPAVRTADAGADRAVPPAEEISPKAAKTAVPAAAMPGMDPIEAIRPPVRSWGADHDLPRASYADS</sequence>
<protein>
    <submittedName>
        <fullName evidence="2">Uncharacterized protein</fullName>
    </submittedName>
</protein>
<feature type="region of interest" description="Disordered" evidence="1">
    <location>
        <begin position="40"/>
        <end position="61"/>
    </location>
</feature>
<gene>
    <name evidence="2" type="ORF">GCM10009727_87420</name>
</gene>
<evidence type="ECO:0000313" key="2">
    <source>
        <dbReference type="EMBL" id="GAA2167134.1"/>
    </source>
</evidence>
<organism evidence="2 3">
    <name type="scientific">Actinomadura napierensis</name>
    <dbReference type="NCBI Taxonomy" id="267854"/>
    <lineage>
        <taxon>Bacteria</taxon>
        <taxon>Bacillati</taxon>
        <taxon>Actinomycetota</taxon>
        <taxon>Actinomycetes</taxon>
        <taxon>Streptosporangiales</taxon>
        <taxon>Thermomonosporaceae</taxon>
        <taxon>Actinomadura</taxon>
    </lineage>
</organism>
<dbReference type="EMBL" id="BAAAMR010000142">
    <property type="protein sequence ID" value="GAA2167134.1"/>
    <property type="molecule type" value="Genomic_DNA"/>
</dbReference>